<comment type="caution">
    <text evidence="1">The sequence shown here is derived from an EMBL/GenBank/DDBJ whole genome shotgun (WGS) entry which is preliminary data.</text>
</comment>
<dbReference type="GeneID" id="54784381"/>
<proteinExistence type="predicted"/>
<evidence type="ECO:0000313" key="2">
    <source>
        <dbReference type="Proteomes" id="UP000449547"/>
    </source>
</evidence>
<reference evidence="1 2" key="1">
    <citation type="submission" date="2019-07" db="EMBL/GenBank/DDBJ databases">
        <title>Genome assembly of two rare yeast pathogens: Diutina rugosa and Trichomonascus ciferrii.</title>
        <authorList>
            <person name="Mixao V."/>
            <person name="Saus E."/>
            <person name="Hansen A."/>
            <person name="Lass-Flor C."/>
            <person name="Gabaldon T."/>
        </authorList>
    </citation>
    <scope>NUCLEOTIDE SEQUENCE [LARGE SCALE GENOMIC DNA]</scope>
    <source>
        <strain evidence="1 2">CBS 613</strain>
    </source>
</reference>
<gene>
    <name evidence="1" type="ORF">DIURU_005730</name>
</gene>
<evidence type="ECO:0000313" key="1">
    <source>
        <dbReference type="EMBL" id="KAA8896718.1"/>
    </source>
</evidence>
<sequence length="303" mass="33987">MDILVDDIVDLVLTYLDLPSVLRLVQALGPHHPRSQWIRHRRHTLIIGGDDANSIPPSQCQYYLATFLNLDVRWHGSGAAALAELSGYSDHIRSCELVIDNHWRHPPPHIVHKVTKFFSRSIDIGSDLGVIGHYPNLAHLRLHDSRLGPFAFPCHSVLRQLRLENCVLTSLVLPPHLEEFTVISSVFTTPMAAPQQLQSLFVSNCDHDGPDGVDYHLQFLLDVCVNSYATLRHYLVYDAHTELMVSSMSERDPMVAVCKVIAATLASAPSIIQVRLAEPASAFIDDQTLKHRYQENMAQLAMI</sequence>
<dbReference type="AlphaFoldDB" id="A0A642UJP8"/>
<dbReference type="Proteomes" id="UP000449547">
    <property type="component" value="Unassembled WGS sequence"/>
</dbReference>
<keyword evidence="2" id="KW-1185">Reference proteome</keyword>
<dbReference type="SUPFAM" id="SSF52047">
    <property type="entry name" value="RNI-like"/>
    <property type="match status" value="1"/>
</dbReference>
<dbReference type="VEuPathDB" id="FungiDB:DIURU_005730"/>
<dbReference type="RefSeq" id="XP_034009578.1">
    <property type="nucleotide sequence ID" value="XM_034158745.1"/>
</dbReference>
<dbReference type="EMBL" id="SWFT01000163">
    <property type="protein sequence ID" value="KAA8896718.1"/>
    <property type="molecule type" value="Genomic_DNA"/>
</dbReference>
<protein>
    <submittedName>
        <fullName evidence="1">Uncharacterized protein</fullName>
    </submittedName>
</protein>
<name>A0A642UJP8_DIURU</name>
<organism evidence="1 2">
    <name type="scientific">Diutina rugosa</name>
    <name type="common">Yeast</name>
    <name type="synonym">Candida rugosa</name>
    <dbReference type="NCBI Taxonomy" id="5481"/>
    <lineage>
        <taxon>Eukaryota</taxon>
        <taxon>Fungi</taxon>
        <taxon>Dikarya</taxon>
        <taxon>Ascomycota</taxon>
        <taxon>Saccharomycotina</taxon>
        <taxon>Pichiomycetes</taxon>
        <taxon>Debaryomycetaceae</taxon>
        <taxon>Diutina</taxon>
    </lineage>
</organism>
<accession>A0A642UJP8</accession>